<sequence>MDMKPMFDLWLAPWRASLALTSASLDTMLAVQKSMMSFSSITLADGFDSADENYMRQAFQLTADANVRRWADAAGVLQAMPDWYHQAANGPGAVLTDMFDKARRSLD</sequence>
<reference evidence="1 2" key="1">
    <citation type="journal article" date="2014" name="Antonie Van Leeuwenhoek">
        <title>Hyphomonas beringensis sp. nov. and Hyphomonas chukchiensis sp. nov., isolated from surface seawater of the Bering Sea and Chukchi Sea.</title>
        <authorList>
            <person name="Li C."/>
            <person name="Lai Q."/>
            <person name="Li G."/>
            <person name="Dong C."/>
            <person name="Wang J."/>
            <person name="Liao Y."/>
            <person name="Shao Z."/>
        </authorList>
    </citation>
    <scope>NUCLEOTIDE SEQUENCE [LARGE SCALE GENOMIC DNA]</scope>
    <source>
        <strain evidence="1 2">PS728</strain>
    </source>
</reference>
<protein>
    <recommendedName>
        <fullName evidence="3">Phasin domain-containing protein</fullName>
    </recommendedName>
</protein>
<name>A0A062VDM9_9PROT</name>
<keyword evidence="2" id="KW-1185">Reference proteome</keyword>
<accession>A0A062VDM9</accession>
<dbReference type="RefSeq" id="WP_035600230.1">
    <property type="nucleotide sequence ID" value="NZ_ARYM01000018.1"/>
</dbReference>
<evidence type="ECO:0008006" key="3">
    <source>
        <dbReference type="Google" id="ProtNLM"/>
    </source>
</evidence>
<gene>
    <name evidence="1" type="ORF">HPO_14391</name>
</gene>
<dbReference type="AlphaFoldDB" id="A0A062VDM9"/>
<dbReference type="Proteomes" id="UP000027100">
    <property type="component" value="Unassembled WGS sequence"/>
</dbReference>
<comment type="caution">
    <text evidence="1">The sequence shown here is derived from an EMBL/GenBank/DDBJ whole genome shotgun (WGS) entry which is preliminary data.</text>
</comment>
<dbReference type="EMBL" id="ARYM01000018">
    <property type="protein sequence ID" value="KCZ97536.1"/>
    <property type="molecule type" value="Genomic_DNA"/>
</dbReference>
<evidence type="ECO:0000313" key="1">
    <source>
        <dbReference type="EMBL" id="KCZ97536.1"/>
    </source>
</evidence>
<organism evidence="1 2">
    <name type="scientific">Hyphomonas polymorpha PS728</name>
    <dbReference type="NCBI Taxonomy" id="1280954"/>
    <lineage>
        <taxon>Bacteria</taxon>
        <taxon>Pseudomonadati</taxon>
        <taxon>Pseudomonadota</taxon>
        <taxon>Alphaproteobacteria</taxon>
        <taxon>Hyphomonadales</taxon>
        <taxon>Hyphomonadaceae</taxon>
        <taxon>Hyphomonas</taxon>
    </lineage>
</organism>
<evidence type="ECO:0000313" key="2">
    <source>
        <dbReference type="Proteomes" id="UP000027100"/>
    </source>
</evidence>
<dbReference type="PATRIC" id="fig|1280954.3.peg.2915"/>
<proteinExistence type="predicted"/>
<dbReference type="OrthoDB" id="7619825at2"/>